<proteinExistence type="inferred from homology"/>
<dbReference type="RefSeq" id="WP_138225254.1">
    <property type="nucleotide sequence ID" value="NZ_CP040396.1"/>
</dbReference>
<organism evidence="3 4">
    <name type="scientific">Paenibacillus algicola</name>
    <dbReference type="NCBI Taxonomy" id="2565926"/>
    <lineage>
        <taxon>Bacteria</taxon>
        <taxon>Bacillati</taxon>
        <taxon>Bacillota</taxon>
        <taxon>Bacilli</taxon>
        <taxon>Bacillales</taxon>
        <taxon>Paenibacillaceae</taxon>
        <taxon>Paenibacillus</taxon>
    </lineage>
</organism>
<dbReference type="OrthoDB" id="9798918at2"/>
<evidence type="ECO:0000313" key="4">
    <source>
        <dbReference type="Proteomes" id="UP000300879"/>
    </source>
</evidence>
<dbReference type="HAMAP" id="MF_00489">
    <property type="entry name" value="UPF0178"/>
    <property type="match status" value="1"/>
</dbReference>
<dbReference type="InterPro" id="IPR003791">
    <property type="entry name" value="UPF0178"/>
</dbReference>
<evidence type="ECO:0000256" key="2">
    <source>
        <dbReference type="HAMAP-Rule" id="MF_00489"/>
    </source>
</evidence>
<dbReference type="NCBIfam" id="NF001095">
    <property type="entry name" value="PRK00124.1"/>
    <property type="match status" value="1"/>
</dbReference>
<dbReference type="PANTHER" id="PTHR35146:SF1">
    <property type="entry name" value="UPF0178 PROTEIN YAII"/>
    <property type="match status" value="1"/>
</dbReference>
<evidence type="ECO:0000256" key="1">
    <source>
        <dbReference type="ARBA" id="ARBA00008522"/>
    </source>
</evidence>
<keyword evidence="4" id="KW-1185">Reference proteome</keyword>
<evidence type="ECO:0000313" key="3">
    <source>
        <dbReference type="EMBL" id="QCT02194.1"/>
    </source>
</evidence>
<dbReference type="Proteomes" id="UP000300879">
    <property type="component" value="Chromosome"/>
</dbReference>
<dbReference type="KEGG" id="palo:E6C60_1478"/>
<accession>A0A4V1G3S3</accession>
<gene>
    <name evidence="3" type="ORF">E6C60_1478</name>
</gene>
<dbReference type="Pfam" id="PF02639">
    <property type="entry name" value="DUF188"/>
    <property type="match status" value="1"/>
</dbReference>
<protein>
    <recommendedName>
        <fullName evidence="2">UPF0178 protein E6C60_1478</fullName>
    </recommendedName>
</protein>
<sequence length="155" mass="17407">MSISETRSIVVDGDACPVKKEIAETARQHGLPVLLVSSFDHRQEPGEGITVIQVDRSDQSADLYIANHICRGDVVVTQDYGLAALALSKSCYVISFRGRTYSDQDIDFLLDTRYQKAKARKSGHYGKGPRRLTEEDRKIFQHKLTKLLKALQENV</sequence>
<dbReference type="AlphaFoldDB" id="A0A4V1G3S3"/>
<dbReference type="PANTHER" id="PTHR35146">
    <property type="entry name" value="UPF0178 PROTEIN YAII"/>
    <property type="match status" value="1"/>
</dbReference>
<name>A0A4V1G3S3_9BACL</name>
<dbReference type="EMBL" id="CP040396">
    <property type="protein sequence ID" value="QCT02194.1"/>
    <property type="molecule type" value="Genomic_DNA"/>
</dbReference>
<comment type="similarity">
    <text evidence="1 2">Belongs to the UPF0178 family.</text>
</comment>
<reference evidence="3 4" key="1">
    <citation type="submission" date="2019-05" db="EMBL/GenBank/DDBJ databases">
        <authorList>
            <person name="Chen C."/>
        </authorList>
    </citation>
    <scope>NUCLEOTIDE SEQUENCE [LARGE SCALE GENOMIC DNA]</scope>
    <source>
        <strain evidence="3 4">HB172198</strain>
    </source>
</reference>